<dbReference type="GO" id="GO:0051539">
    <property type="term" value="F:4 iron, 4 sulfur cluster binding"/>
    <property type="evidence" value="ECO:0007669"/>
    <property type="project" value="UniProtKB-KW"/>
</dbReference>
<evidence type="ECO:0000256" key="2">
    <source>
        <dbReference type="ARBA" id="ARBA00022723"/>
    </source>
</evidence>
<evidence type="ECO:0000256" key="3">
    <source>
        <dbReference type="ARBA" id="ARBA00023004"/>
    </source>
</evidence>
<dbReference type="Pfam" id="PF13247">
    <property type="entry name" value="Fer4_11"/>
    <property type="match status" value="1"/>
</dbReference>
<protein>
    <submittedName>
        <fullName evidence="6">Molybdopterin oxidoreductase</fullName>
    </submittedName>
</protein>
<name>A0A369LC27_9ACTN</name>
<dbReference type="PROSITE" id="PS51379">
    <property type="entry name" value="4FE4S_FER_2"/>
    <property type="match status" value="3"/>
</dbReference>
<feature type="domain" description="4Fe-4S ferredoxin-type" evidence="5">
    <location>
        <begin position="59"/>
        <end position="90"/>
    </location>
</feature>
<keyword evidence="3" id="KW-0408">Iron</keyword>
<feature type="domain" description="4Fe-4S ferredoxin-type" evidence="5">
    <location>
        <begin position="4"/>
        <end position="33"/>
    </location>
</feature>
<dbReference type="PANTHER" id="PTHR43177:SF3">
    <property type="entry name" value="PROTEIN NRFC HOMOLOG"/>
    <property type="match status" value="1"/>
</dbReference>
<dbReference type="Gene3D" id="3.30.70.20">
    <property type="match status" value="2"/>
</dbReference>
<dbReference type="Proteomes" id="UP000253975">
    <property type="component" value="Unassembled WGS sequence"/>
</dbReference>
<keyword evidence="1" id="KW-0004">4Fe-4S</keyword>
<dbReference type="RefSeq" id="WP_114615908.1">
    <property type="nucleotide sequence ID" value="NZ_PPTO01000012.1"/>
</dbReference>
<sequence length="193" mass="21140">MTKYAFAINLHRCIGCRTCTVSCKMENHVADGICRIPVYNDAGETDASLDAPSGTYPNVTFLWRPTPCQHCDNAPCVEVCPTGASSKREDGVVVVDKEACIGCEKCAEACPYHARSLDVEAQVIDKCEMCIHRLSNGEEKTMCQLCCPNRAIVVGDLDDPNSEISKIVAEHECEQLLADQGTGPNVYYWRSVS</sequence>
<proteinExistence type="predicted"/>
<evidence type="ECO:0000313" key="6">
    <source>
        <dbReference type="EMBL" id="RDB57191.1"/>
    </source>
</evidence>
<dbReference type="CDD" id="cd10551">
    <property type="entry name" value="PsrB"/>
    <property type="match status" value="1"/>
</dbReference>
<gene>
    <name evidence="6" type="ORF">C1881_07470</name>
</gene>
<evidence type="ECO:0000256" key="1">
    <source>
        <dbReference type="ARBA" id="ARBA00022485"/>
    </source>
</evidence>
<organism evidence="6 7">
    <name type="scientific">Slackia isoflavoniconvertens</name>
    <dbReference type="NCBI Taxonomy" id="572010"/>
    <lineage>
        <taxon>Bacteria</taxon>
        <taxon>Bacillati</taxon>
        <taxon>Actinomycetota</taxon>
        <taxon>Coriobacteriia</taxon>
        <taxon>Eggerthellales</taxon>
        <taxon>Eggerthellaceae</taxon>
        <taxon>Slackia</taxon>
    </lineage>
</organism>
<dbReference type="PROSITE" id="PS00198">
    <property type="entry name" value="4FE4S_FER_1"/>
    <property type="match status" value="1"/>
</dbReference>
<evidence type="ECO:0000259" key="5">
    <source>
        <dbReference type="PROSITE" id="PS51379"/>
    </source>
</evidence>
<dbReference type="GO" id="GO:0046872">
    <property type="term" value="F:metal ion binding"/>
    <property type="evidence" value="ECO:0007669"/>
    <property type="project" value="UniProtKB-KW"/>
</dbReference>
<dbReference type="SUPFAM" id="SSF54862">
    <property type="entry name" value="4Fe-4S ferredoxins"/>
    <property type="match status" value="1"/>
</dbReference>
<feature type="domain" description="4Fe-4S ferredoxin-type" evidence="5">
    <location>
        <begin position="91"/>
        <end position="120"/>
    </location>
</feature>
<dbReference type="InterPro" id="IPR017900">
    <property type="entry name" value="4Fe4S_Fe_S_CS"/>
</dbReference>
<dbReference type="InterPro" id="IPR017896">
    <property type="entry name" value="4Fe4S_Fe-S-bd"/>
</dbReference>
<reference evidence="6 7" key="1">
    <citation type="journal article" date="2018" name="Elife">
        <title>Discovery and characterization of a prevalent human gut bacterial enzyme sufficient for the inactivation of a family of plant toxins.</title>
        <authorList>
            <person name="Koppel N."/>
            <person name="Bisanz J.E."/>
            <person name="Pandelia M.E."/>
            <person name="Turnbaugh P.J."/>
            <person name="Balskus E.P."/>
        </authorList>
    </citation>
    <scope>NUCLEOTIDE SEQUENCE [LARGE SCALE GENOMIC DNA]</scope>
    <source>
        <strain evidence="6 7">OB21 GAM31</strain>
    </source>
</reference>
<dbReference type="EMBL" id="PPTO01000012">
    <property type="protein sequence ID" value="RDB57191.1"/>
    <property type="molecule type" value="Genomic_DNA"/>
</dbReference>
<evidence type="ECO:0000256" key="4">
    <source>
        <dbReference type="ARBA" id="ARBA00023014"/>
    </source>
</evidence>
<keyword evidence="4" id="KW-0411">Iron-sulfur</keyword>
<comment type="caution">
    <text evidence="6">The sequence shown here is derived from an EMBL/GenBank/DDBJ whole genome shotgun (WGS) entry which is preliminary data.</text>
</comment>
<accession>A0A369LC27</accession>
<evidence type="ECO:0000313" key="7">
    <source>
        <dbReference type="Proteomes" id="UP000253975"/>
    </source>
</evidence>
<keyword evidence="2" id="KW-0479">Metal-binding</keyword>
<dbReference type="AlphaFoldDB" id="A0A369LC27"/>
<dbReference type="PANTHER" id="PTHR43177">
    <property type="entry name" value="PROTEIN NRFC"/>
    <property type="match status" value="1"/>
</dbReference>
<dbReference type="InterPro" id="IPR050954">
    <property type="entry name" value="ET_IronSulfur_Cluster-Binding"/>
</dbReference>